<gene>
    <name evidence="1" type="ORF">CWD88_18965</name>
</gene>
<dbReference type="AlphaFoldDB" id="A0AAX0U8L1"/>
<sequence>MAKEERWRASIILEGWKAGRLEGWKAGRLEGWKAGRLEGWKAGRRGTECVRLRRRTSWCIVTRGAARIIVAGDGSGPARRA</sequence>
<protein>
    <submittedName>
        <fullName evidence="1">Uncharacterized protein</fullName>
    </submittedName>
</protein>
<reference evidence="1 2" key="1">
    <citation type="submission" date="2017-11" db="EMBL/GenBank/DDBJ databases">
        <title>Molecular characterization of Burkholderia pseudomallei and closely related isolates from Vietnam.</title>
        <authorList>
            <person name="Ustinov D.V."/>
            <person name="Antonov A.S."/>
            <person name="Avdusheva E.F."/>
            <person name="Shpak I.M."/>
            <person name="Zakharova I.B."/>
            <person name="Thi L.A."/>
            <person name="Teteryatnikova N."/>
            <person name="Lopasteyskaya Y.A."/>
            <person name="Kuzyutina J.A."/>
            <person name="Ngo T.N."/>
            <person name="Victorov D.V."/>
        </authorList>
    </citation>
    <scope>NUCLEOTIDE SEQUENCE [LARGE SCALE GENOMIC DNA]</scope>
    <source>
        <strain evidence="1 2">V1512</strain>
    </source>
</reference>
<accession>A0AAX0U8L1</accession>
<comment type="caution">
    <text evidence="1">The sequence shown here is derived from an EMBL/GenBank/DDBJ whole genome shotgun (WGS) entry which is preliminary data.</text>
</comment>
<organism evidence="1 2">
    <name type="scientific">Burkholderia pseudomallei</name>
    <name type="common">Pseudomonas pseudomallei</name>
    <dbReference type="NCBI Taxonomy" id="28450"/>
    <lineage>
        <taxon>Bacteria</taxon>
        <taxon>Pseudomonadati</taxon>
        <taxon>Pseudomonadota</taxon>
        <taxon>Betaproteobacteria</taxon>
        <taxon>Burkholderiales</taxon>
        <taxon>Burkholderiaceae</taxon>
        <taxon>Burkholderia</taxon>
        <taxon>pseudomallei group</taxon>
    </lineage>
</organism>
<dbReference type="Proteomes" id="UP000231878">
    <property type="component" value="Unassembled WGS sequence"/>
</dbReference>
<proteinExistence type="predicted"/>
<evidence type="ECO:0000313" key="1">
    <source>
        <dbReference type="EMBL" id="PJO64791.1"/>
    </source>
</evidence>
<dbReference type="EMBL" id="PHRB01000018">
    <property type="protein sequence ID" value="PJO64791.1"/>
    <property type="molecule type" value="Genomic_DNA"/>
</dbReference>
<evidence type="ECO:0000313" key="2">
    <source>
        <dbReference type="Proteomes" id="UP000231878"/>
    </source>
</evidence>
<name>A0AAX0U8L1_BURPE</name>